<evidence type="ECO:0000313" key="1">
    <source>
        <dbReference type="EMBL" id="KAJ8638966.1"/>
    </source>
</evidence>
<sequence>MTQALMGFKSNLGLWVFLFFFLISSFPALSLSQKIDGNDQQEVNTRSYSLNEELKKKNIKAMDSRPFTAMLPRGFVPPSGSSSCHNDIPNSMDFYCDESTTNP</sequence>
<dbReference type="EMBL" id="CM056813">
    <property type="protein sequence ID" value="KAJ8638966.1"/>
    <property type="molecule type" value="Genomic_DNA"/>
</dbReference>
<proteinExistence type="predicted"/>
<gene>
    <name evidence="1" type="ORF">MRB53_015660</name>
</gene>
<accession>A0ACC2LZN9</accession>
<comment type="caution">
    <text evidence="1">The sequence shown here is derived from an EMBL/GenBank/DDBJ whole genome shotgun (WGS) entry which is preliminary data.</text>
</comment>
<reference evidence="1 2" key="1">
    <citation type="journal article" date="2022" name="Hortic Res">
        <title>A haplotype resolved chromosomal level avocado genome allows analysis of novel avocado genes.</title>
        <authorList>
            <person name="Nath O."/>
            <person name="Fletcher S.J."/>
            <person name="Hayward A."/>
            <person name="Shaw L.M."/>
            <person name="Masouleh A.K."/>
            <person name="Furtado A."/>
            <person name="Henry R.J."/>
            <person name="Mitter N."/>
        </authorList>
    </citation>
    <scope>NUCLEOTIDE SEQUENCE [LARGE SCALE GENOMIC DNA]</scope>
    <source>
        <strain evidence="2">cv. Hass</strain>
    </source>
</reference>
<organism evidence="1 2">
    <name type="scientific">Persea americana</name>
    <name type="common">Avocado</name>
    <dbReference type="NCBI Taxonomy" id="3435"/>
    <lineage>
        <taxon>Eukaryota</taxon>
        <taxon>Viridiplantae</taxon>
        <taxon>Streptophyta</taxon>
        <taxon>Embryophyta</taxon>
        <taxon>Tracheophyta</taxon>
        <taxon>Spermatophyta</taxon>
        <taxon>Magnoliopsida</taxon>
        <taxon>Magnoliidae</taxon>
        <taxon>Laurales</taxon>
        <taxon>Lauraceae</taxon>
        <taxon>Persea</taxon>
    </lineage>
</organism>
<name>A0ACC2LZN9_PERAE</name>
<protein>
    <submittedName>
        <fullName evidence="1">Uncharacterized protein</fullName>
    </submittedName>
</protein>
<evidence type="ECO:0000313" key="2">
    <source>
        <dbReference type="Proteomes" id="UP001234297"/>
    </source>
</evidence>
<dbReference type="Proteomes" id="UP001234297">
    <property type="component" value="Chromosome 5"/>
</dbReference>
<keyword evidence="2" id="KW-1185">Reference proteome</keyword>